<proteinExistence type="predicted"/>
<dbReference type="Proteomes" id="UP000827986">
    <property type="component" value="Unassembled WGS sequence"/>
</dbReference>
<reference evidence="2" key="1">
    <citation type="submission" date="2021-09" db="EMBL/GenBank/DDBJ databases">
        <title>The genome of Mauremys mutica provides insights into the evolution of semi-aquatic lifestyle.</title>
        <authorList>
            <person name="Gong S."/>
            <person name="Gao Y."/>
        </authorList>
    </citation>
    <scope>NUCLEOTIDE SEQUENCE</scope>
    <source>
        <strain evidence="2">MM-2020</strain>
        <tissue evidence="2">Muscle</tissue>
    </source>
</reference>
<accession>A0A9D3XDD2</accession>
<dbReference type="AlphaFoldDB" id="A0A9D3XDD2"/>
<evidence type="ECO:0000313" key="2">
    <source>
        <dbReference type="EMBL" id="KAH1177278.1"/>
    </source>
</evidence>
<sequence length="279" mass="31169">MHQLWYTQVSVCETGFPSLLPAWSAQGKNAAHNATRNVAGSVVSSNHGALQGLQRVKGLDPIKVCSIWVCCLRRCCIYLSWAFFLSSFLIHAVGHISPSSLLFMVQCSTGMQDLTERVLPSPLSHPHQGQMFCGYQGGTRQPPQGLLIKTNRRATGFIVTMEKVRYISRLHSLIPIGNFNKKSLLTLQLWCALVQHRPPAPTMVSVAHQWRGQKDFWLHKAIRFQLLFHGKEHRAVTLNTATIFTESGDYDPPGRERSAKGTENTAATSNLKLPEPVYH</sequence>
<dbReference type="EMBL" id="JAHDVG010000474">
    <property type="protein sequence ID" value="KAH1177278.1"/>
    <property type="molecule type" value="Genomic_DNA"/>
</dbReference>
<name>A0A9D3XDD2_9SAUR</name>
<organism evidence="2 3">
    <name type="scientific">Mauremys mutica</name>
    <name type="common">yellowpond turtle</name>
    <dbReference type="NCBI Taxonomy" id="74926"/>
    <lineage>
        <taxon>Eukaryota</taxon>
        <taxon>Metazoa</taxon>
        <taxon>Chordata</taxon>
        <taxon>Craniata</taxon>
        <taxon>Vertebrata</taxon>
        <taxon>Euteleostomi</taxon>
        <taxon>Archelosauria</taxon>
        <taxon>Testudinata</taxon>
        <taxon>Testudines</taxon>
        <taxon>Cryptodira</taxon>
        <taxon>Durocryptodira</taxon>
        <taxon>Testudinoidea</taxon>
        <taxon>Geoemydidae</taxon>
        <taxon>Geoemydinae</taxon>
        <taxon>Mauremys</taxon>
    </lineage>
</organism>
<evidence type="ECO:0000313" key="3">
    <source>
        <dbReference type="Proteomes" id="UP000827986"/>
    </source>
</evidence>
<feature type="compositionally biased region" description="Polar residues" evidence="1">
    <location>
        <begin position="261"/>
        <end position="271"/>
    </location>
</feature>
<keyword evidence="3" id="KW-1185">Reference proteome</keyword>
<gene>
    <name evidence="2" type="ORF">KIL84_010980</name>
</gene>
<evidence type="ECO:0000256" key="1">
    <source>
        <dbReference type="SAM" id="MobiDB-lite"/>
    </source>
</evidence>
<feature type="region of interest" description="Disordered" evidence="1">
    <location>
        <begin position="247"/>
        <end position="279"/>
    </location>
</feature>
<comment type="caution">
    <text evidence="2">The sequence shown here is derived from an EMBL/GenBank/DDBJ whole genome shotgun (WGS) entry which is preliminary data.</text>
</comment>
<protein>
    <submittedName>
        <fullName evidence="2">Uncharacterized protein</fullName>
    </submittedName>
</protein>